<evidence type="ECO:0000256" key="2">
    <source>
        <dbReference type="ARBA" id="ARBA00022722"/>
    </source>
</evidence>
<keyword evidence="3" id="KW-0479">Metal-binding</keyword>
<dbReference type="GO" id="GO:0046872">
    <property type="term" value="F:metal ion binding"/>
    <property type="evidence" value="ECO:0007669"/>
    <property type="project" value="UniProtKB-KW"/>
</dbReference>
<protein>
    <recommendedName>
        <fullName evidence="9">Exonuclease domain-containing protein</fullName>
    </recommendedName>
</protein>
<dbReference type="InterPro" id="IPR012337">
    <property type="entry name" value="RNaseH-like_sf"/>
</dbReference>
<reference evidence="7 8" key="1">
    <citation type="journal article" date="2021" name="J. Hered.">
        <title>A chromosome-level genome assembly of the parasitoid wasp, Cotesia glomerata (Hymenoptera: Braconidae).</title>
        <authorList>
            <person name="Pinto B.J."/>
            <person name="Weis J.J."/>
            <person name="Gamble T."/>
            <person name="Ode P.J."/>
            <person name="Paul R."/>
            <person name="Zaspel J.M."/>
        </authorList>
    </citation>
    <scope>NUCLEOTIDE SEQUENCE [LARGE SCALE GENOMIC DNA]</scope>
    <source>
        <strain evidence="7">CgM1</strain>
    </source>
</reference>
<dbReference type="Gene3D" id="3.30.420.10">
    <property type="entry name" value="Ribonuclease H-like superfamily/Ribonuclease H"/>
    <property type="match status" value="1"/>
</dbReference>
<name>A0AAV7IDS8_COTGL</name>
<evidence type="ECO:0000256" key="6">
    <source>
        <dbReference type="ARBA" id="ARBA00022842"/>
    </source>
</evidence>
<organism evidence="7 8">
    <name type="scientific">Cotesia glomerata</name>
    <name type="common">Lepidopteran parasitic wasp</name>
    <name type="synonym">Apanteles glomeratus</name>
    <dbReference type="NCBI Taxonomy" id="32391"/>
    <lineage>
        <taxon>Eukaryota</taxon>
        <taxon>Metazoa</taxon>
        <taxon>Ecdysozoa</taxon>
        <taxon>Arthropoda</taxon>
        <taxon>Hexapoda</taxon>
        <taxon>Insecta</taxon>
        <taxon>Pterygota</taxon>
        <taxon>Neoptera</taxon>
        <taxon>Endopterygota</taxon>
        <taxon>Hymenoptera</taxon>
        <taxon>Apocrita</taxon>
        <taxon>Ichneumonoidea</taxon>
        <taxon>Braconidae</taxon>
        <taxon>Microgastrinae</taxon>
        <taxon>Cotesia</taxon>
    </lineage>
</organism>
<evidence type="ECO:0000313" key="7">
    <source>
        <dbReference type="EMBL" id="KAH0549407.1"/>
    </source>
</evidence>
<dbReference type="Proteomes" id="UP000826195">
    <property type="component" value="Unassembled WGS sequence"/>
</dbReference>
<evidence type="ECO:0000256" key="4">
    <source>
        <dbReference type="ARBA" id="ARBA00022801"/>
    </source>
</evidence>
<accession>A0AAV7IDS8</accession>
<dbReference type="GO" id="GO:0003676">
    <property type="term" value="F:nucleic acid binding"/>
    <property type="evidence" value="ECO:0007669"/>
    <property type="project" value="InterPro"/>
</dbReference>
<proteinExistence type="predicted"/>
<keyword evidence="2" id="KW-0540">Nuclease</keyword>
<evidence type="ECO:0008006" key="9">
    <source>
        <dbReference type="Google" id="ProtNLM"/>
    </source>
</evidence>
<dbReference type="SUPFAM" id="SSF53098">
    <property type="entry name" value="Ribonuclease H-like"/>
    <property type="match status" value="1"/>
</dbReference>
<evidence type="ECO:0000313" key="8">
    <source>
        <dbReference type="Proteomes" id="UP000826195"/>
    </source>
</evidence>
<dbReference type="InterPro" id="IPR036397">
    <property type="entry name" value="RNaseH_sf"/>
</dbReference>
<evidence type="ECO:0000256" key="1">
    <source>
        <dbReference type="ARBA" id="ARBA00001946"/>
    </source>
</evidence>
<dbReference type="PANTHER" id="PTHR13058:SF22">
    <property type="entry name" value="EXODEOXYRIBONUCLEASE III"/>
    <property type="match status" value="1"/>
</dbReference>
<dbReference type="GO" id="GO:0008296">
    <property type="term" value="F:3'-5'-DNA exonuclease activity"/>
    <property type="evidence" value="ECO:0007669"/>
    <property type="project" value="TreeGrafter"/>
</dbReference>
<comment type="caution">
    <text evidence="7">The sequence shown here is derived from an EMBL/GenBank/DDBJ whole genome shotgun (WGS) entry which is preliminary data.</text>
</comment>
<dbReference type="AlphaFoldDB" id="A0AAV7IDS8"/>
<comment type="cofactor">
    <cofactor evidence="1">
        <name>Mg(2+)</name>
        <dbReference type="ChEBI" id="CHEBI:18420"/>
    </cofactor>
</comment>
<dbReference type="GO" id="GO:0005737">
    <property type="term" value="C:cytoplasm"/>
    <property type="evidence" value="ECO:0007669"/>
    <property type="project" value="TreeGrafter"/>
</dbReference>
<evidence type="ECO:0000256" key="5">
    <source>
        <dbReference type="ARBA" id="ARBA00022839"/>
    </source>
</evidence>
<dbReference type="EMBL" id="JAHXZJ010001864">
    <property type="protein sequence ID" value="KAH0549407.1"/>
    <property type="molecule type" value="Genomic_DNA"/>
</dbReference>
<keyword evidence="5" id="KW-0269">Exonuclease</keyword>
<sequence length="174" mass="19243">MEGTQYESNMGLLSTDVAHDSILNTEGINEDIIEFDDGTQVSEPIAVFFDLETSSFSKQSDILQIAAQYNKSKFSVYENPIQKIAAQASEANGLTNVRGELMLNGTRIPSIPLRLALDAFRNFLTKLKHPVVLVTHNCKFDAPILINSVKKMTMTDDFESVVVGFADTLPLLNQ</sequence>
<evidence type="ECO:0000256" key="3">
    <source>
        <dbReference type="ARBA" id="ARBA00022723"/>
    </source>
</evidence>
<keyword evidence="4" id="KW-0378">Hydrolase</keyword>
<keyword evidence="8" id="KW-1185">Reference proteome</keyword>
<dbReference type="InterPro" id="IPR040393">
    <property type="entry name" value="TREX1/2"/>
</dbReference>
<keyword evidence="6" id="KW-0460">Magnesium</keyword>
<dbReference type="PANTHER" id="PTHR13058">
    <property type="entry name" value="THREE PRIME REPAIR EXONUCLEASE 1, 2"/>
    <property type="match status" value="1"/>
</dbReference>
<gene>
    <name evidence="7" type="ORF">KQX54_008995</name>
</gene>
<dbReference type="GO" id="GO:0006308">
    <property type="term" value="P:DNA catabolic process"/>
    <property type="evidence" value="ECO:0007669"/>
    <property type="project" value="TreeGrafter"/>
</dbReference>